<feature type="compositionally biased region" description="Polar residues" evidence="1">
    <location>
        <begin position="102"/>
        <end position="113"/>
    </location>
</feature>
<reference evidence="2 3" key="1">
    <citation type="submission" date="2021-06" db="EMBL/GenBank/DDBJ databases">
        <title>Caerostris darwini draft genome.</title>
        <authorList>
            <person name="Kono N."/>
            <person name="Arakawa K."/>
        </authorList>
    </citation>
    <scope>NUCLEOTIDE SEQUENCE [LARGE SCALE GENOMIC DNA]</scope>
</reference>
<proteinExistence type="predicted"/>
<comment type="caution">
    <text evidence="2">The sequence shown here is derived from an EMBL/GenBank/DDBJ whole genome shotgun (WGS) entry which is preliminary data.</text>
</comment>
<evidence type="ECO:0000313" key="3">
    <source>
        <dbReference type="Proteomes" id="UP001054837"/>
    </source>
</evidence>
<evidence type="ECO:0000256" key="1">
    <source>
        <dbReference type="SAM" id="MobiDB-lite"/>
    </source>
</evidence>
<dbReference type="Proteomes" id="UP001054837">
    <property type="component" value="Unassembled WGS sequence"/>
</dbReference>
<name>A0AAV4W470_9ARAC</name>
<evidence type="ECO:0000313" key="2">
    <source>
        <dbReference type="EMBL" id="GIY76245.1"/>
    </source>
</evidence>
<protein>
    <submittedName>
        <fullName evidence="2">DDE_Tnp_IS1595 domain-containing protein</fullName>
    </submittedName>
</protein>
<organism evidence="2 3">
    <name type="scientific">Caerostris darwini</name>
    <dbReference type="NCBI Taxonomy" id="1538125"/>
    <lineage>
        <taxon>Eukaryota</taxon>
        <taxon>Metazoa</taxon>
        <taxon>Ecdysozoa</taxon>
        <taxon>Arthropoda</taxon>
        <taxon>Chelicerata</taxon>
        <taxon>Arachnida</taxon>
        <taxon>Araneae</taxon>
        <taxon>Araneomorphae</taxon>
        <taxon>Entelegynae</taxon>
        <taxon>Araneoidea</taxon>
        <taxon>Araneidae</taxon>
        <taxon>Caerostris</taxon>
    </lineage>
</organism>
<keyword evidence="3" id="KW-1185">Reference proteome</keyword>
<dbReference type="AlphaFoldDB" id="A0AAV4W470"/>
<gene>
    <name evidence="2" type="primary">AVEN_45348_1</name>
    <name evidence="2" type="ORF">CDAR_49721</name>
</gene>
<accession>A0AAV4W470</accession>
<dbReference type="EMBL" id="BPLQ01013969">
    <property type="protein sequence ID" value="GIY76245.1"/>
    <property type="molecule type" value="Genomic_DNA"/>
</dbReference>
<feature type="region of interest" description="Disordered" evidence="1">
    <location>
        <begin position="86"/>
        <end position="113"/>
    </location>
</feature>
<sequence length="113" mass="13064">KTVLLDETFVTRRKYNRGRVTATMTQTVFVIFCKEDREGLFFLVDGKKKRHLRKPREKICPSHDGKDEAAQYEKVDRLMPGVIHKTTNHSKGGYVAKDDKSNTINPLENENNI</sequence>
<feature type="non-terminal residue" evidence="2">
    <location>
        <position position="1"/>
    </location>
</feature>